<keyword evidence="1" id="KW-0812">Transmembrane</keyword>
<keyword evidence="1" id="KW-1133">Transmembrane helix</keyword>
<feature type="transmembrane region" description="Helical" evidence="1">
    <location>
        <begin position="336"/>
        <end position="356"/>
    </location>
</feature>
<gene>
    <name evidence="2" type="ORF">A2153_02965</name>
</gene>
<comment type="caution">
    <text evidence="2">The sequence shown here is derived from an EMBL/GenBank/DDBJ whole genome shotgun (WGS) entry which is preliminary data.</text>
</comment>
<organism evidence="2 3">
    <name type="scientific">Candidatus Gottesmanbacteria bacterium RBG_16_38_7b</name>
    <dbReference type="NCBI Taxonomy" id="1798372"/>
    <lineage>
        <taxon>Bacteria</taxon>
        <taxon>Candidatus Gottesmaniibacteriota</taxon>
    </lineage>
</organism>
<protein>
    <recommendedName>
        <fullName evidence="4">Glycosyltransferase RgtA/B/C/D-like domain-containing protein</fullName>
    </recommendedName>
</protein>
<feature type="transmembrane region" description="Helical" evidence="1">
    <location>
        <begin position="84"/>
        <end position="105"/>
    </location>
</feature>
<dbReference type="Proteomes" id="UP000177396">
    <property type="component" value="Unassembled WGS sequence"/>
</dbReference>
<feature type="transmembrane region" description="Helical" evidence="1">
    <location>
        <begin position="12"/>
        <end position="33"/>
    </location>
</feature>
<feature type="transmembrane region" description="Helical" evidence="1">
    <location>
        <begin position="53"/>
        <end position="72"/>
    </location>
</feature>
<feature type="transmembrane region" description="Helical" evidence="1">
    <location>
        <begin position="362"/>
        <end position="381"/>
    </location>
</feature>
<dbReference type="EMBL" id="MFJB01000032">
    <property type="protein sequence ID" value="OGG00143.1"/>
    <property type="molecule type" value="Genomic_DNA"/>
</dbReference>
<evidence type="ECO:0000313" key="3">
    <source>
        <dbReference type="Proteomes" id="UP000177396"/>
    </source>
</evidence>
<proteinExistence type="predicted"/>
<keyword evidence="1" id="KW-0472">Membrane</keyword>
<feature type="transmembrane region" description="Helical" evidence="1">
    <location>
        <begin position="393"/>
        <end position="412"/>
    </location>
</feature>
<feature type="transmembrane region" description="Helical" evidence="1">
    <location>
        <begin position="232"/>
        <end position="250"/>
    </location>
</feature>
<evidence type="ECO:0000313" key="2">
    <source>
        <dbReference type="EMBL" id="OGG00143.1"/>
    </source>
</evidence>
<evidence type="ECO:0000256" key="1">
    <source>
        <dbReference type="SAM" id="Phobius"/>
    </source>
</evidence>
<evidence type="ECO:0008006" key="4">
    <source>
        <dbReference type="Google" id="ProtNLM"/>
    </source>
</evidence>
<accession>A0A1F5YJA3</accession>
<dbReference type="AlphaFoldDB" id="A0A1F5YJA3"/>
<feature type="transmembrane region" description="Helical" evidence="1">
    <location>
        <begin position="310"/>
        <end position="329"/>
    </location>
</feature>
<feature type="transmembrane region" description="Helical" evidence="1">
    <location>
        <begin position="187"/>
        <end position="204"/>
    </location>
</feature>
<feature type="transmembrane region" description="Helical" evidence="1">
    <location>
        <begin position="136"/>
        <end position="155"/>
    </location>
</feature>
<feature type="transmembrane region" description="Helical" evidence="1">
    <location>
        <begin position="209"/>
        <end position="226"/>
    </location>
</feature>
<feature type="transmembrane region" description="Helical" evidence="1">
    <location>
        <begin position="111"/>
        <end position="131"/>
    </location>
</feature>
<name>A0A1F5YJA3_9BACT</name>
<feature type="transmembrane region" description="Helical" evidence="1">
    <location>
        <begin position="262"/>
        <end position="279"/>
    </location>
</feature>
<reference evidence="2 3" key="1">
    <citation type="journal article" date="2016" name="Nat. Commun.">
        <title>Thousands of microbial genomes shed light on interconnected biogeochemical processes in an aquifer system.</title>
        <authorList>
            <person name="Anantharaman K."/>
            <person name="Brown C.T."/>
            <person name="Hug L.A."/>
            <person name="Sharon I."/>
            <person name="Castelle C.J."/>
            <person name="Probst A.J."/>
            <person name="Thomas B.C."/>
            <person name="Singh A."/>
            <person name="Wilkins M.J."/>
            <person name="Karaoz U."/>
            <person name="Brodie E.L."/>
            <person name="Williams K.H."/>
            <person name="Hubbard S.S."/>
            <person name="Banfield J.F."/>
        </authorList>
    </citation>
    <scope>NUCLEOTIDE SEQUENCE [LARGE SCALE GENOMIC DNA]</scope>
</reference>
<sequence>MKNILNKIFYSRLFCFYFLIANSMIFLSNLIFIKHIYNNPPNFIFTLAHQELVLDYFSYLSYITLGIHGYWLKHSPYTTEATSSGMFHIFYLLLGKLASVSNIWVPYIYHLSRFISLEIYIISLYLLSYLLLGKTVAIWGGLFSLIATISPISFFKDTVNFNMYIAGIPWWINQDALRRLNAVPHHILGQALLSISIIFFILFIRHHKLVYAFFSGILILLGGLIFPPILAVYLICIPAAFILSTLRNILVNKRIFFKKFQIFGLGLIIILNLLAYLIITAQEKQGFPWNHIRLFEIEMYNFRPEFNREAVLSLGLAVFFSLPAIIVIIKHLNIDYLLVAFWALLPFILLPLANIINIPKHRILQISPYVPLGILTAYFIFKMIPKIRKNLLQFALVFIFLLINLSVSLKILTLRLQAFDFYSSGHQFHMPSKTYKALTFIEKNIPKESNFLSTMMMGNIIPAFTLMRSYVGHTDLTIQAWEKENFSKNFFSMKLSENEAEEFLKNNNIDYIYFGELEKQLGGNINDYPFLRLIFQNEVVSIYRFLKT</sequence>